<dbReference type="SMART" id="SM00257">
    <property type="entry name" value="LysM"/>
    <property type="match status" value="2"/>
</dbReference>
<gene>
    <name evidence="4" type="ORF">CWO92_20425</name>
</gene>
<evidence type="ECO:0000313" key="4">
    <source>
        <dbReference type="EMBL" id="PKR83212.1"/>
    </source>
</evidence>
<dbReference type="EMBL" id="PIQO01000021">
    <property type="protein sequence ID" value="PKR83212.1"/>
    <property type="molecule type" value="Genomic_DNA"/>
</dbReference>
<dbReference type="Proteomes" id="UP000233440">
    <property type="component" value="Unassembled WGS sequence"/>
</dbReference>
<keyword evidence="5" id="KW-1185">Reference proteome</keyword>
<dbReference type="Gene3D" id="3.20.20.80">
    <property type="entry name" value="Glycosidases"/>
    <property type="match status" value="1"/>
</dbReference>
<proteinExistence type="inferred from homology"/>
<dbReference type="InterPro" id="IPR002053">
    <property type="entry name" value="Glyco_hydro_25"/>
</dbReference>
<dbReference type="RefSeq" id="WP_101356061.1">
    <property type="nucleotide sequence ID" value="NZ_PIQO01000021.1"/>
</dbReference>
<feature type="domain" description="LysM" evidence="3">
    <location>
        <begin position="327"/>
        <end position="371"/>
    </location>
</feature>
<dbReference type="GO" id="GO:0009253">
    <property type="term" value="P:peptidoglycan catabolic process"/>
    <property type="evidence" value="ECO:0007669"/>
    <property type="project" value="InterPro"/>
</dbReference>
<sequence length="426" mass="47583">MNKIKNWIGALVLSIGLLFSFGVSSYAAEPDVDFIDVSHHNGELGLPLAFYQTIKESGVKGVVVKVSEDRYFVDPAASVNIANARQAGLIVNAYHYARFTSNTIAKAEAQWFDKKLKLVGFNKEKDGYVVVDVEADNLSRNSSKLTEYTNTFISEMKRIGYTRIDLYSGSYFYNNNLQPKALIINKPWLASYPANPQRGEPTANFTNGKGAWQWAEDYHFNGLSRYGYFDVSEDYAGKYSTKTKSTQKVTKHVGTIKPISIVDYLKSKKKDSSFKARQKLAVKYGIANYNGTSAQNLALLAKLKSGAKPAKVNLQNSKLTTKSSLTTIYTVKKGDTLSGIAKRHHTTVSKLKSINKIKNVNFIRVGQKMKVTATSESKNTATYRTVVKGDTLWDIAREYRTTVKKLKSMNGLKSDIIYPDQKIRVS</sequence>
<dbReference type="PANTHER" id="PTHR33734">
    <property type="entry name" value="LYSM DOMAIN-CONTAINING GPI-ANCHORED PROTEIN 2"/>
    <property type="match status" value="1"/>
</dbReference>
<feature type="signal peptide" evidence="2">
    <location>
        <begin position="1"/>
        <end position="27"/>
    </location>
</feature>
<feature type="chain" id="PRO_5014736200" description="LysM domain-containing protein" evidence="2">
    <location>
        <begin position="28"/>
        <end position="426"/>
    </location>
</feature>
<comment type="caution">
    <text evidence="4">The sequence shown here is derived from an EMBL/GenBank/DDBJ whole genome shotgun (WGS) entry which is preliminary data.</text>
</comment>
<reference evidence="4 5" key="1">
    <citation type="submission" date="2017-11" db="EMBL/GenBank/DDBJ databases">
        <title>Bacillus camelliae sp. nov., isolated from pu'er tea.</title>
        <authorList>
            <person name="Niu L."/>
        </authorList>
    </citation>
    <scope>NUCLEOTIDE SEQUENCE [LARGE SCALE GENOMIC DNA]</scope>
    <source>
        <strain evidence="4 5">7578-1</strain>
    </source>
</reference>
<dbReference type="AlphaFoldDB" id="A0A2N3LEY9"/>
<dbReference type="SUPFAM" id="SSF54106">
    <property type="entry name" value="LysM domain"/>
    <property type="match status" value="2"/>
</dbReference>
<accession>A0A2N3LEY9</accession>
<dbReference type="PROSITE" id="PS51904">
    <property type="entry name" value="GLYCOSYL_HYDROL_F25_2"/>
    <property type="match status" value="1"/>
</dbReference>
<dbReference type="OrthoDB" id="308800at2"/>
<evidence type="ECO:0000313" key="5">
    <source>
        <dbReference type="Proteomes" id="UP000233440"/>
    </source>
</evidence>
<evidence type="ECO:0000259" key="3">
    <source>
        <dbReference type="PROSITE" id="PS51782"/>
    </source>
</evidence>
<dbReference type="Gene3D" id="3.10.350.10">
    <property type="entry name" value="LysM domain"/>
    <property type="match status" value="2"/>
</dbReference>
<dbReference type="InterPro" id="IPR018392">
    <property type="entry name" value="LysM"/>
</dbReference>
<dbReference type="InterPro" id="IPR036779">
    <property type="entry name" value="LysM_dom_sf"/>
</dbReference>
<protein>
    <recommendedName>
        <fullName evidence="3">LysM domain-containing protein</fullName>
    </recommendedName>
</protein>
<feature type="domain" description="LysM" evidence="3">
    <location>
        <begin position="382"/>
        <end position="425"/>
    </location>
</feature>
<dbReference type="InterPro" id="IPR017853">
    <property type="entry name" value="GH"/>
</dbReference>
<organism evidence="4 5">
    <name type="scientific">Heyndrickxia camelliae</name>
    <dbReference type="NCBI Taxonomy" id="1707093"/>
    <lineage>
        <taxon>Bacteria</taxon>
        <taxon>Bacillati</taxon>
        <taxon>Bacillota</taxon>
        <taxon>Bacilli</taxon>
        <taxon>Bacillales</taxon>
        <taxon>Bacillaceae</taxon>
        <taxon>Heyndrickxia</taxon>
    </lineage>
</organism>
<keyword evidence="2" id="KW-0732">Signal</keyword>
<dbReference type="SUPFAM" id="SSF51445">
    <property type="entry name" value="(Trans)glycosidases"/>
    <property type="match status" value="1"/>
</dbReference>
<comment type="similarity">
    <text evidence="1">Belongs to the glycosyl hydrolase 25 family.</text>
</comment>
<dbReference type="GO" id="GO:0008932">
    <property type="term" value="F:lytic endotransglycosylase activity"/>
    <property type="evidence" value="ECO:0007669"/>
    <property type="project" value="TreeGrafter"/>
</dbReference>
<dbReference type="Pfam" id="PF01476">
    <property type="entry name" value="LysM"/>
    <property type="match status" value="2"/>
</dbReference>
<dbReference type="PANTHER" id="PTHR33734:SF22">
    <property type="entry name" value="MEMBRANE-BOUND LYTIC MUREIN TRANSGLYCOSYLASE D"/>
    <property type="match status" value="1"/>
</dbReference>
<name>A0A2N3LEY9_9BACI</name>
<dbReference type="CDD" id="cd00118">
    <property type="entry name" value="LysM"/>
    <property type="match status" value="2"/>
</dbReference>
<dbReference type="PROSITE" id="PS51782">
    <property type="entry name" value="LYSM"/>
    <property type="match status" value="2"/>
</dbReference>
<dbReference type="GO" id="GO:0016998">
    <property type="term" value="P:cell wall macromolecule catabolic process"/>
    <property type="evidence" value="ECO:0007669"/>
    <property type="project" value="InterPro"/>
</dbReference>
<dbReference type="Pfam" id="PF01183">
    <property type="entry name" value="Glyco_hydro_25"/>
    <property type="match status" value="1"/>
</dbReference>
<dbReference type="SUPFAM" id="SSF158634">
    <property type="entry name" value="RPA2825-like"/>
    <property type="match status" value="1"/>
</dbReference>
<evidence type="ECO:0000256" key="1">
    <source>
        <dbReference type="ARBA" id="ARBA00010646"/>
    </source>
</evidence>
<evidence type="ECO:0000256" key="2">
    <source>
        <dbReference type="SAM" id="SignalP"/>
    </source>
</evidence>
<dbReference type="GO" id="GO:0003796">
    <property type="term" value="F:lysozyme activity"/>
    <property type="evidence" value="ECO:0007669"/>
    <property type="project" value="InterPro"/>
</dbReference>